<dbReference type="EMBL" id="JAPDDT010000003">
    <property type="protein sequence ID" value="MCW1922648.1"/>
    <property type="molecule type" value="Genomic_DNA"/>
</dbReference>
<dbReference type="PANTHER" id="PTHR43737:SF1">
    <property type="entry name" value="DUF1501 DOMAIN-CONTAINING PROTEIN"/>
    <property type="match status" value="1"/>
</dbReference>
<dbReference type="Proteomes" id="UP001320876">
    <property type="component" value="Unassembled WGS sequence"/>
</dbReference>
<accession>A0ABT3GGT9</accession>
<evidence type="ECO:0000313" key="2">
    <source>
        <dbReference type="Proteomes" id="UP001320876"/>
    </source>
</evidence>
<dbReference type="PANTHER" id="PTHR43737">
    <property type="entry name" value="BLL7424 PROTEIN"/>
    <property type="match status" value="1"/>
</dbReference>
<proteinExistence type="predicted"/>
<protein>
    <submittedName>
        <fullName evidence="1">DUF1501 domain-containing protein</fullName>
    </submittedName>
</protein>
<dbReference type="InterPro" id="IPR010869">
    <property type="entry name" value="DUF1501"/>
</dbReference>
<comment type="caution">
    <text evidence="1">The sequence shown here is derived from an EMBL/GenBank/DDBJ whole genome shotgun (WGS) entry which is preliminary data.</text>
</comment>
<sequence length="506" mass="55230">MSKPHPCSDHHGEAPTVWNLPIPRDLKEEWKAAVTRRHFLHLAGSTLGGLGLAHLLAKDSASASSVSAALGSLGAPHTKGSAKRVIWLFMAGGPPHQDMWDYKPRLAEFDGQDIPKEVLGADFKPSGMTAGNSRFTVKTSPFKFQQHGQSGRFVSEALPWTAKCVDDIALIHSMYSDAINHEPAIMLMNTAAMFPGRPALGAWISYGLGSLNANLPSFVVLNSTQLPGLSGQPVTPRLWSSSFLPTEHAGVALRAGADPVLYLRDPEGMDRALRRNLLDGVAEHNERTFKALGDSETHARIAQYEMAFNMQMSVPELTDFSDEPESTWELYGPDAKKPGTFTYNCLMARRMAERGVRFTQLYQRGWDFHGGLHGGMNALCGATDRACYALITDLKRRGLLDDTLVIWGGEFGRTTYSQGDGRDHHAKCFTNWMAGGGVKGGVSHGQTDDFAFNVLNPGDKVHPRDFIATACHALGIESDRLTKRVLGVDLKPTGVEHGKRIESIMA</sequence>
<gene>
    <name evidence="1" type="ORF">OKA05_08785</name>
</gene>
<dbReference type="SUPFAM" id="SSF53649">
    <property type="entry name" value="Alkaline phosphatase-like"/>
    <property type="match status" value="1"/>
</dbReference>
<dbReference type="PROSITE" id="PS51318">
    <property type="entry name" value="TAT"/>
    <property type="match status" value="1"/>
</dbReference>
<dbReference type="Pfam" id="PF07394">
    <property type="entry name" value="DUF1501"/>
    <property type="match status" value="1"/>
</dbReference>
<reference evidence="1 2" key="1">
    <citation type="submission" date="2022-10" db="EMBL/GenBank/DDBJ databases">
        <title>Luteolibacter arcticus strain CCTCC AB 2014275, whole genome shotgun sequencing project.</title>
        <authorList>
            <person name="Zhao G."/>
            <person name="Shen L."/>
        </authorList>
    </citation>
    <scope>NUCLEOTIDE SEQUENCE [LARGE SCALE GENOMIC DNA]</scope>
    <source>
        <strain evidence="1 2">CCTCC AB 2014275</strain>
    </source>
</reference>
<organism evidence="1 2">
    <name type="scientific">Luteolibacter arcticus</name>
    <dbReference type="NCBI Taxonomy" id="1581411"/>
    <lineage>
        <taxon>Bacteria</taxon>
        <taxon>Pseudomonadati</taxon>
        <taxon>Verrucomicrobiota</taxon>
        <taxon>Verrucomicrobiia</taxon>
        <taxon>Verrucomicrobiales</taxon>
        <taxon>Verrucomicrobiaceae</taxon>
        <taxon>Luteolibacter</taxon>
    </lineage>
</organism>
<dbReference type="InterPro" id="IPR006311">
    <property type="entry name" value="TAT_signal"/>
</dbReference>
<keyword evidence="2" id="KW-1185">Reference proteome</keyword>
<dbReference type="InterPro" id="IPR017850">
    <property type="entry name" value="Alkaline_phosphatase_core_sf"/>
</dbReference>
<dbReference type="RefSeq" id="WP_264486757.1">
    <property type="nucleotide sequence ID" value="NZ_JAPDDT010000003.1"/>
</dbReference>
<name>A0ABT3GGT9_9BACT</name>
<evidence type="ECO:0000313" key="1">
    <source>
        <dbReference type="EMBL" id="MCW1922648.1"/>
    </source>
</evidence>